<dbReference type="SUPFAM" id="SSF50494">
    <property type="entry name" value="Trypsin-like serine proteases"/>
    <property type="match status" value="1"/>
</dbReference>
<evidence type="ECO:0000256" key="4">
    <source>
        <dbReference type="ARBA" id="ARBA00023157"/>
    </source>
</evidence>
<dbReference type="Gene3D" id="3.10.100.10">
    <property type="entry name" value="Mannose-Binding Protein A, subunit A"/>
    <property type="match status" value="1"/>
</dbReference>
<dbReference type="CDD" id="cd00037">
    <property type="entry name" value="CLECT"/>
    <property type="match status" value="1"/>
</dbReference>
<dbReference type="InterPro" id="IPR001304">
    <property type="entry name" value="C-type_lectin-like"/>
</dbReference>
<keyword evidence="3 6" id="KW-0720">Serine protease</keyword>
<evidence type="ECO:0000256" key="3">
    <source>
        <dbReference type="ARBA" id="ARBA00022825"/>
    </source>
</evidence>
<dbReference type="EMBL" id="OY660875">
    <property type="protein sequence ID" value="CAJ1069242.1"/>
    <property type="molecule type" value="Genomic_DNA"/>
</dbReference>
<dbReference type="AlphaFoldDB" id="A0AAV1GAG5"/>
<dbReference type="InterPro" id="IPR009003">
    <property type="entry name" value="Peptidase_S1_PA"/>
</dbReference>
<dbReference type="FunFam" id="2.40.10.10:FF:000002">
    <property type="entry name" value="Transmembrane protease serine"/>
    <property type="match status" value="1"/>
</dbReference>
<dbReference type="InterPro" id="IPR036116">
    <property type="entry name" value="FN3_sf"/>
</dbReference>
<dbReference type="InterPro" id="IPR016186">
    <property type="entry name" value="C-type_lectin-like/link_sf"/>
</dbReference>
<dbReference type="PRINTS" id="PR00722">
    <property type="entry name" value="CHYMOTRYPSIN"/>
</dbReference>
<evidence type="ECO:0000256" key="1">
    <source>
        <dbReference type="ARBA" id="ARBA00022670"/>
    </source>
</evidence>
<dbReference type="CDD" id="cd00190">
    <property type="entry name" value="Tryp_SPc"/>
    <property type="match status" value="1"/>
</dbReference>
<dbReference type="InterPro" id="IPR003961">
    <property type="entry name" value="FN3_dom"/>
</dbReference>
<evidence type="ECO:0000259" key="9">
    <source>
        <dbReference type="PROSITE" id="PS50240"/>
    </source>
</evidence>
<dbReference type="PROSITE" id="PS50041">
    <property type="entry name" value="C_TYPE_LECTIN_2"/>
    <property type="match status" value="1"/>
</dbReference>
<protein>
    <submittedName>
        <fullName evidence="11">Uncharacterized protein</fullName>
    </submittedName>
</protein>
<dbReference type="Pfam" id="PF00089">
    <property type="entry name" value="Trypsin"/>
    <property type="match status" value="1"/>
</dbReference>
<dbReference type="InterPro" id="IPR016187">
    <property type="entry name" value="CTDL_fold"/>
</dbReference>
<name>A0AAV1GAG5_XYRNO</name>
<keyword evidence="4" id="KW-1015">Disulfide bond</keyword>
<feature type="chain" id="PRO_5043998840" evidence="7">
    <location>
        <begin position="16"/>
        <end position="536"/>
    </location>
</feature>
<dbReference type="CDD" id="cd00063">
    <property type="entry name" value="FN3"/>
    <property type="match status" value="1"/>
</dbReference>
<dbReference type="InterPro" id="IPR001314">
    <property type="entry name" value="Peptidase_S1A"/>
</dbReference>
<dbReference type="Pfam" id="PF00059">
    <property type="entry name" value="Lectin_C"/>
    <property type="match status" value="1"/>
</dbReference>
<keyword evidence="7" id="KW-0732">Signal</keyword>
<sequence length="536" mass="59331">MSFSSLAVCLGLSLGQSIPAYILVKRMASWSKAREFCQKHYIDLAVVNKEEQYFTLLDLTASVKDSFWLGLQQQNTSVSWMWVDGEELTYDHWYKRYPKGHCAILEAMLEGDKTLLGRYCDEMHMFICQGPVSPQSVKVDSVSSDGVALSWEVSAFMQMTPHSYNVTIYGSTRETLIYHYAHGSTSMSINITNLTSDTEFLIEVSASVVRPDGDAGRDVTLQSPPTALEVKTVDSFRQPRGITLMLKLLKLVSLGPPLFVLYHILKKSDTEESDHDLSTDLEHAALETRVELVPERIRGVGHGSEIIGGKEVKRHSLPFMALLMNRGPDCGGILISPKWVLTAAHCGEIKEVILGVHAINETEKNARQVLKVKRFPHPCYDADEHVNDLMLLKLKKAAKKTKTVQWLDLGNTIKDPAAGTICKVAGWGRTNNIGKMSNVLMAVNVTVIDRYKCNSQGYYNLTPIITRGMVCAGSDGQNSADTCQGDSGGPLLCNGQLVGVTSFGKKCGLIKKPGVYAFLSEKQLDWIKKTMKKSDI</sequence>
<dbReference type="PROSITE" id="PS00135">
    <property type="entry name" value="TRYPSIN_SER"/>
    <property type="match status" value="1"/>
</dbReference>
<evidence type="ECO:0000256" key="2">
    <source>
        <dbReference type="ARBA" id="ARBA00022801"/>
    </source>
</evidence>
<dbReference type="GO" id="GO:0006508">
    <property type="term" value="P:proteolysis"/>
    <property type="evidence" value="ECO:0007669"/>
    <property type="project" value="UniProtKB-KW"/>
</dbReference>
<dbReference type="Gene3D" id="2.40.10.10">
    <property type="entry name" value="Trypsin-like serine proteases"/>
    <property type="match status" value="2"/>
</dbReference>
<dbReference type="Proteomes" id="UP001178508">
    <property type="component" value="Chromosome 12"/>
</dbReference>
<feature type="signal peptide" evidence="7">
    <location>
        <begin position="1"/>
        <end position="15"/>
    </location>
</feature>
<dbReference type="InterPro" id="IPR043504">
    <property type="entry name" value="Peptidase_S1_PA_chymotrypsin"/>
</dbReference>
<proteinExistence type="inferred from homology"/>
<dbReference type="PROSITE" id="PS00134">
    <property type="entry name" value="TRYPSIN_HIS"/>
    <property type="match status" value="1"/>
</dbReference>
<dbReference type="Gene3D" id="2.60.40.10">
    <property type="entry name" value="Immunoglobulins"/>
    <property type="match status" value="1"/>
</dbReference>
<evidence type="ECO:0000256" key="5">
    <source>
        <dbReference type="ARBA" id="ARBA00024195"/>
    </source>
</evidence>
<dbReference type="GO" id="GO:0004252">
    <property type="term" value="F:serine-type endopeptidase activity"/>
    <property type="evidence" value="ECO:0007669"/>
    <property type="project" value="InterPro"/>
</dbReference>
<evidence type="ECO:0000256" key="6">
    <source>
        <dbReference type="RuleBase" id="RU363034"/>
    </source>
</evidence>
<evidence type="ECO:0000313" key="12">
    <source>
        <dbReference type="Proteomes" id="UP001178508"/>
    </source>
</evidence>
<keyword evidence="2 6" id="KW-0378">Hydrolase</keyword>
<evidence type="ECO:0000259" key="8">
    <source>
        <dbReference type="PROSITE" id="PS50041"/>
    </source>
</evidence>
<organism evidence="11 12">
    <name type="scientific">Xyrichtys novacula</name>
    <name type="common">Pearly razorfish</name>
    <name type="synonym">Hemipteronotus novacula</name>
    <dbReference type="NCBI Taxonomy" id="13765"/>
    <lineage>
        <taxon>Eukaryota</taxon>
        <taxon>Metazoa</taxon>
        <taxon>Chordata</taxon>
        <taxon>Craniata</taxon>
        <taxon>Vertebrata</taxon>
        <taxon>Euteleostomi</taxon>
        <taxon>Actinopterygii</taxon>
        <taxon>Neopterygii</taxon>
        <taxon>Teleostei</taxon>
        <taxon>Neoteleostei</taxon>
        <taxon>Acanthomorphata</taxon>
        <taxon>Eupercaria</taxon>
        <taxon>Labriformes</taxon>
        <taxon>Labridae</taxon>
        <taxon>Xyrichtys</taxon>
    </lineage>
</organism>
<keyword evidence="1 6" id="KW-0645">Protease</keyword>
<reference evidence="11" key="1">
    <citation type="submission" date="2023-08" db="EMBL/GenBank/DDBJ databases">
        <authorList>
            <person name="Alioto T."/>
            <person name="Alioto T."/>
            <person name="Gomez Garrido J."/>
        </authorList>
    </citation>
    <scope>NUCLEOTIDE SEQUENCE</scope>
</reference>
<comment type="similarity">
    <text evidence="5">Belongs to the peptidase S1 family. CLIP subfamily.</text>
</comment>
<evidence type="ECO:0000259" key="10">
    <source>
        <dbReference type="PROSITE" id="PS50853"/>
    </source>
</evidence>
<dbReference type="SMART" id="SM00020">
    <property type="entry name" value="Tryp_SPc"/>
    <property type="match status" value="1"/>
</dbReference>
<keyword evidence="12" id="KW-1185">Reference proteome</keyword>
<dbReference type="SUPFAM" id="SSF56436">
    <property type="entry name" value="C-type lectin-like"/>
    <property type="match status" value="1"/>
</dbReference>
<dbReference type="PROSITE" id="PS50853">
    <property type="entry name" value="FN3"/>
    <property type="match status" value="1"/>
</dbReference>
<dbReference type="InterPro" id="IPR018114">
    <property type="entry name" value="TRYPSIN_HIS"/>
</dbReference>
<dbReference type="SUPFAM" id="SSF49265">
    <property type="entry name" value="Fibronectin type III"/>
    <property type="match status" value="1"/>
</dbReference>
<dbReference type="InterPro" id="IPR001254">
    <property type="entry name" value="Trypsin_dom"/>
</dbReference>
<dbReference type="PANTHER" id="PTHR24271:SF52">
    <property type="entry name" value="GRANZYME K"/>
    <property type="match status" value="1"/>
</dbReference>
<evidence type="ECO:0000313" key="11">
    <source>
        <dbReference type="EMBL" id="CAJ1069242.1"/>
    </source>
</evidence>
<accession>A0AAV1GAG5</accession>
<dbReference type="InterPro" id="IPR013783">
    <property type="entry name" value="Ig-like_fold"/>
</dbReference>
<evidence type="ECO:0000256" key="7">
    <source>
        <dbReference type="SAM" id="SignalP"/>
    </source>
</evidence>
<dbReference type="PANTHER" id="PTHR24271">
    <property type="entry name" value="KALLIKREIN-RELATED"/>
    <property type="match status" value="1"/>
</dbReference>
<gene>
    <name evidence="11" type="ORF">XNOV1_A025553</name>
</gene>
<feature type="domain" description="Fibronectin type-III" evidence="10">
    <location>
        <begin position="133"/>
        <end position="226"/>
    </location>
</feature>
<dbReference type="PROSITE" id="PS50240">
    <property type="entry name" value="TRYPSIN_DOM"/>
    <property type="match status" value="1"/>
</dbReference>
<dbReference type="InterPro" id="IPR033116">
    <property type="entry name" value="TRYPSIN_SER"/>
</dbReference>
<feature type="domain" description="C-type lectin" evidence="8">
    <location>
        <begin position="21"/>
        <end position="129"/>
    </location>
</feature>
<feature type="domain" description="Peptidase S1" evidence="9">
    <location>
        <begin position="306"/>
        <end position="532"/>
    </location>
</feature>
<dbReference type="SMART" id="SM00034">
    <property type="entry name" value="CLECT"/>
    <property type="match status" value="1"/>
</dbReference>